<reference evidence="8 10" key="2">
    <citation type="submission" date="2019-03" db="EMBL/GenBank/DDBJ databases">
        <title>Genomic Encyclopedia of Type Strains, Phase IV (KMG-IV): sequencing the most valuable type-strain genomes for metagenomic binning, comparative biology and taxonomic classification.</title>
        <authorList>
            <person name="Goeker M."/>
        </authorList>
    </citation>
    <scope>NUCLEOTIDE SEQUENCE [LARGE SCALE GENOMIC DNA]</scope>
    <source>
        <strain evidence="8 10">DSM 3764</strain>
    </source>
</reference>
<dbReference type="Gene3D" id="3.40.190.10">
    <property type="entry name" value="Periplasmic binding protein-like II"/>
    <property type="match status" value="2"/>
</dbReference>
<keyword evidence="2 5" id="KW-0813">Transport</keyword>
<evidence type="ECO:0000256" key="6">
    <source>
        <dbReference type="SAM" id="MobiDB-lite"/>
    </source>
</evidence>
<dbReference type="InterPro" id="IPR006059">
    <property type="entry name" value="SBP"/>
</dbReference>
<dbReference type="PRINTS" id="PR00181">
    <property type="entry name" value="MALTOSEBP"/>
</dbReference>
<name>A0A377Q773_9NEIS</name>
<organism evidence="7 9">
    <name type="scientific">Iodobacter fluviatilis</name>
    <dbReference type="NCBI Taxonomy" id="537"/>
    <lineage>
        <taxon>Bacteria</taxon>
        <taxon>Pseudomonadati</taxon>
        <taxon>Pseudomonadota</taxon>
        <taxon>Betaproteobacteria</taxon>
        <taxon>Neisseriales</taxon>
        <taxon>Chitinibacteraceae</taxon>
        <taxon>Iodobacter</taxon>
    </lineage>
</organism>
<dbReference type="GO" id="GO:0015768">
    <property type="term" value="P:maltose transport"/>
    <property type="evidence" value="ECO:0007669"/>
    <property type="project" value="TreeGrafter"/>
</dbReference>
<evidence type="ECO:0000256" key="1">
    <source>
        <dbReference type="ARBA" id="ARBA00008520"/>
    </source>
</evidence>
<dbReference type="OrthoDB" id="9766758at2"/>
<dbReference type="EMBL" id="UGHR01000001">
    <property type="protein sequence ID" value="STQ90702.1"/>
    <property type="molecule type" value="Genomic_DNA"/>
</dbReference>
<dbReference type="InterPro" id="IPR006311">
    <property type="entry name" value="TAT_signal"/>
</dbReference>
<dbReference type="Pfam" id="PF01547">
    <property type="entry name" value="SBP_bac_1"/>
    <property type="match status" value="1"/>
</dbReference>
<dbReference type="GO" id="GO:0042956">
    <property type="term" value="P:maltodextrin transmembrane transport"/>
    <property type="evidence" value="ECO:0007669"/>
    <property type="project" value="TreeGrafter"/>
</dbReference>
<feature type="signal peptide" evidence="5">
    <location>
        <begin position="1"/>
        <end position="30"/>
    </location>
</feature>
<dbReference type="InterPro" id="IPR006060">
    <property type="entry name" value="Maltose/Cyclodextrin-bd"/>
</dbReference>
<protein>
    <recommendedName>
        <fullName evidence="5">Maltodextrin-binding protein</fullName>
    </recommendedName>
</protein>
<gene>
    <name evidence="7" type="primary">malE</name>
    <name evidence="8" type="ORF">EV682_102244</name>
    <name evidence="7" type="ORF">NCTC11159_01769</name>
</gene>
<feature type="chain" id="PRO_5016480687" description="Maltodextrin-binding protein" evidence="5">
    <location>
        <begin position="31"/>
        <end position="399"/>
    </location>
</feature>
<evidence type="ECO:0000256" key="3">
    <source>
        <dbReference type="ARBA" id="ARBA00022597"/>
    </source>
</evidence>
<evidence type="ECO:0000313" key="7">
    <source>
        <dbReference type="EMBL" id="STQ90702.1"/>
    </source>
</evidence>
<dbReference type="GO" id="GO:0055052">
    <property type="term" value="C:ATP-binding cassette (ABC) transporter complex, substrate-binding subunit-containing"/>
    <property type="evidence" value="ECO:0007669"/>
    <property type="project" value="TreeGrafter"/>
</dbReference>
<dbReference type="GO" id="GO:0042597">
    <property type="term" value="C:periplasmic space"/>
    <property type="evidence" value="ECO:0007669"/>
    <property type="project" value="UniProtKB-SubCell"/>
</dbReference>
<dbReference type="PANTHER" id="PTHR30061">
    <property type="entry name" value="MALTOSE-BINDING PERIPLASMIC PROTEIN"/>
    <property type="match status" value="1"/>
</dbReference>
<sequence length="399" mass="42582">MNTTRRQFGKFAVSTIAAAVAISFAGPAFAADKLVIWVNGDKGYKGIGQVGAAFTKATGVEVVVEHPEDAPSKFQQAAAAGKGPDIWIWPHDRLGEWMTAGLLSPITPSKKVQAEIDPLAWKAFTVNGKQWGYPIAIEALALIYNKDLVPVPPKSFDDVMALDKKLAAQGKKAILWDYGEPYFSWPLLAAGGAYAFKPKADGTYDAKDVGVNNAGAIAGLETINTMIKTGVMPKSATYADMEAGVNQGKIAMMINGPWAWDNLKKSKINWAVAPIPSINGKPGAPFVGVLGAMLNRSSKNKELAVEFLENHMLTVQGLKTMNADVPLGVPANKAFFNELKSDPAIKASMESAKAGQPMPNIPEMGRFWASLKSALQNVTQGRQTPKQGLDAAAARISSK</sequence>
<keyword evidence="3 5" id="KW-0762">Sugar transport</keyword>
<proteinExistence type="inferred from homology"/>
<evidence type="ECO:0000313" key="8">
    <source>
        <dbReference type="EMBL" id="TCU89332.1"/>
    </source>
</evidence>
<comment type="function">
    <text evidence="5">Part of the ABC transporter complex MalEFGK involved in maltose/maltodextrin import. Binds maltose and higher maltodextrins.</text>
</comment>
<dbReference type="EMBL" id="SMBT01000002">
    <property type="protein sequence ID" value="TCU89332.1"/>
    <property type="molecule type" value="Genomic_DNA"/>
</dbReference>
<evidence type="ECO:0000256" key="4">
    <source>
        <dbReference type="ARBA" id="ARBA00022729"/>
    </source>
</evidence>
<dbReference type="GO" id="GO:0015144">
    <property type="term" value="F:carbohydrate transmembrane transporter activity"/>
    <property type="evidence" value="ECO:0007669"/>
    <property type="project" value="InterPro"/>
</dbReference>
<dbReference type="RefSeq" id="WP_115226987.1">
    <property type="nucleotide sequence ID" value="NZ_CAWOLO010000002.1"/>
</dbReference>
<evidence type="ECO:0000313" key="9">
    <source>
        <dbReference type="Proteomes" id="UP000255108"/>
    </source>
</evidence>
<dbReference type="SUPFAM" id="SSF53850">
    <property type="entry name" value="Periplasmic binding protein-like II"/>
    <property type="match status" value="1"/>
</dbReference>
<evidence type="ECO:0000256" key="2">
    <source>
        <dbReference type="ARBA" id="ARBA00022448"/>
    </source>
</evidence>
<feature type="region of interest" description="Disordered" evidence="6">
    <location>
        <begin position="378"/>
        <end position="399"/>
    </location>
</feature>
<dbReference type="Proteomes" id="UP000255108">
    <property type="component" value="Unassembled WGS sequence"/>
</dbReference>
<keyword evidence="10" id="KW-1185">Reference proteome</keyword>
<comment type="similarity">
    <text evidence="1 5">Belongs to the bacterial solute-binding protein 1 family.</text>
</comment>
<evidence type="ECO:0000313" key="10">
    <source>
        <dbReference type="Proteomes" id="UP000295794"/>
    </source>
</evidence>
<dbReference type="AlphaFoldDB" id="A0A377Q773"/>
<keyword evidence="4 5" id="KW-0732">Signal</keyword>
<dbReference type="PANTHER" id="PTHR30061:SF50">
    <property type="entry name" value="MALTOSE_MALTODEXTRIN-BINDING PERIPLASMIC PROTEIN"/>
    <property type="match status" value="1"/>
</dbReference>
<dbReference type="GO" id="GO:1901982">
    <property type="term" value="F:maltose binding"/>
    <property type="evidence" value="ECO:0007669"/>
    <property type="project" value="TreeGrafter"/>
</dbReference>
<evidence type="ECO:0000256" key="5">
    <source>
        <dbReference type="RuleBase" id="RU365005"/>
    </source>
</evidence>
<dbReference type="NCBIfam" id="NF007011">
    <property type="entry name" value="PRK09474.1"/>
    <property type="match status" value="1"/>
</dbReference>
<reference evidence="7 9" key="1">
    <citation type="submission" date="2018-06" db="EMBL/GenBank/DDBJ databases">
        <authorList>
            <consortium name="Pathogen Informatics"/>
            <person name="Doyle S."/>
        </authorList>
    </citation>
    <scope>NUCLEOTIDE SEQUENCE [LARGE SCALE GENOMIC DNA]</scope>
    <source>
        <strain evidence="7 9">NCTC11159</strain>
    </source>
</reference>
<dbReference type="Proteomes" id="UP000295794">
    <property type="component" value="Unassembled WGS sequence"/>
</dbReference>
<accession>A0A377Q773</accession>
<keyword evidence="5" id="KW-0574">Periplasm</keyword>
<dbReference type="PROSITE" id="PS51318">
    <property type="entry name" value="TAT"/>
    <property type="match status" value="1"/>
</dbReference>
<comment type="subcellular location">
    <subcellularLocation>
        <location evidence="5">Periplasm</location>
    </subcellularLocation>
</comment>